<keyword evidence="4 7" id="KW-0665">Pyrimidine biosynthesis</keyword>
<keyword evidence="13" id="KW-1185">Reference proteome</keyword>
<dbReference type="PANTHER" id="PTHR32119:SF2">
    <property type="entry name" value="OROTIDINE 5'-PHOSPHATE DECARBOXYLASE"/>
    <property type="match status" value="1"/>
</dbReference>
<feature type="binding site" evidence="7 9">
    <location>
        <position position="207"/>
    </location>
    <ligand>
        <name>substrate</name>
    </ligand>
</feature>
<dbReference type="PROSITE" id="PS00156">
    <property type="entry name" value="OMPDECASE"/>
    <property type="match status" value="1"/>
</dbReference>
<dbReference type="PANTHER" id="PTHR32119">
    <property type="entry name" value="OROTIDINE 5'-PHOSPHATE DECARBOXYLASE"/>
    <property type="match status" value="1"/>
</dbReference>
<evidence type="ECO:0000256" key="10">
    <source>
        <dbReference type="RuleBase" id="RU000512"/>
    </source>
</evidence>
<comment type="function">
    <text evidence="1 7">Catalyzes the decarboxylation of orotidine 5'-monophosphate (OMP) to uridine 5'-monophosphate (UMP).</text>
</comment>
<accession>A0A7W6PS02</accession>
<feature type="binding site" evidence="7 9">
    <location>
        <position position="34"/>
    </location>
    <ligand>
        <name>substrate</name>
    </ligand>
</feature>
<dbReference type="NCBIfam" id="NF001273">
    <property type="entry name" value="PRK00230.1"/>
    <property type="match status" value="1"/>
</dbReference>
<dbReference type="Proteomes" id="UP000519897">
    <property type="component" value="Unassembled WGS sequence"/>
</dbReference>
<evidence type="ECO:0000256" key="1">
    <source>
        <dbReference type="ARBA" id="ARBA00002356"/>
    </source>
</evidence>
<evidence type="ECO:0000256" key="6">
    <source>
        <dbReference type="ARBA" id="ARBA00049157"/>
    </source>
</evidence>
<dbReference type="NCBIfam" id="TIGR01740">
    <property type="entry name" value="pyrF"/>
    <property type="match status" value="1"/>
</dbReference>
<dbReference type="InterPro" id="IPR001754">
    <property type="entry name" value="OMPdeCOase_dom"/>
</dbReference>
<evidence type="ECO:0000256" key="7">
    <source>
        <dbReference type="HAMAP-Rule" id="MF_01200"/>
    </source>
</evidence>
<dbReference type="Pfam" id="PF00215">
    <property type="entry name" value="OMPdecase"/>
    <property type="match status" value="1"/>
</dbReference>
<dbReference type="InterPro" id="IPR047596">
    <property type="entry name" value="OMPdecase_bac"/>
</dbReference>
<sequence>MDARDRLILGLDVPTVGEAEALIRTLGETVSFYKIGYQLAFVGGLELAHDLVRDGKSVFLDMKLLDIDNTVAHGVENVAKMGVNMLTLHAYPKAMRAAVAAAKGSDLCLLGVTVLTSMDAADLVDAGYDTDPRSLVLKRAEQARDAGMGGIVCSAEESSAVRSVIGPDMALVTPGIRPAGSDAGDQKRVVTPGDAIRNGSSHLVVGRPIVKASDPLAAAKSILDEMALALSA</sequence>
<dbReference type="EC" id="4.1.1.23" evidence="7"/>
<keyword evidence="3 7" id="KW-0210">Decarboxylase</keyword>
<evidence type="ECO:0000313" key="12">
    <source>
        <dbReference type="EMBL" id="MBB4143517.1"/>
    </source>
</evidence>
<comment type="subunit">
    <text evidence="7">Homodimer.</text>
</comment>
<evidence type="ECO:0000256" key="5">
    <source>
        <dbReference type="ARBA" id="ARBA00023239"/>
    </source>
</evidence>
<dbReference type="GO" id="GO:0004590">
    <property type="term" value="F:orotidine-5'-phosphate decarboxylase activity"/>
    <property type="evidence" value="ECO:0007669"/>
    <property type="project" value="UniProtKB-UniRule"/>
</dbReference>
<organism evidence="12 13">
    <name type="scientific">Rhizobium rhizoryzae</name>
    <dbReference type="NCBI Taxonomy" id="451876"/>
    <lineage>
        <taxon>Bacteria</taxon>
        <taxon>Pseudomonadati</taxon>
        <taxon>Pseudomonadota</taxon>
        <taxon>Alphaproteobacteria</taxon>
        <taxon>Hyphomicrobiales</taxon>
        <taxon>Rhizobiaceae</taxon>
        <taxon>Rhizobium/Agrobacterium group</taxon>
        <taxon>Rhizobium</taxon>
    </lineage>
</organism>
<evidence type="ECO:0000256" key="2">
    <source>
        <dbReference type="ARBA" id="ARBA00004861"/>
    </source>
</evidence>
<feature type="domain" description="Orotidine 5'-phosphate decarboxylase" evidence="11">
    <location>
        <begin position="6"/>
        <end position="222"/>
    </location>
</feature>
<feature type="binding site" evidence="7 9">
    <location>
        <position position="116"/>
    </location>
    <ligand>
        <name>substrate</name>
    </ligand>
</feature>
<comment type="caution">
    <text evidence="12">The sequence shown here is derived from an EMBL/GenBank/DDBJ whole genome shotgun (WGS) entry which is preliminary data.</text>
</comment>
<dbReference type="GO" id="GO:0044205">
    <property type="term" value="P:'de novo' UMP biosynthetic process"/>
    <property type="evidence" value="ECO:0007669"/>
    <property type="project" value="UniProtKB-UniRule"/>
</dbReference>
<dbReference type="EMBL" id="JACIEC010000001">
    <property type="protein sequence ID" value="MBB4143517.1"/>
    <property type="molecule type" value="Genomic_DNA"/>
</dbReference>
<feature type="active site" description="For OMPdecase activity" evidence="8">
    <location>
        <position position="61"/>
    </location>
</feature>
<dbReference type="GO" id="GO:0006207">
    <property type="term" value="P:'de novo' pyrimidine nucleobase biosynthetic process"/>
    <property type="evidence" value="ECO:0007669"/>
    <property type="project" value="InterPro"/>
</dbReference>
<dbReference type="RefSeq" id="WP_165133290.1">
    <property type="nucleotide sequence ID" value="NZ_CP049250.1"/>
</dbReference>
<feature type="binding site" evidence="7 9">
    <location>
        <position position="177"/>
    </location>
    <ligand>
        <name>substrate</name>
    </ligand>
</feature>
<dbReference type="InterPro" id="IPR014732">
    <property type="entry name" value="OMPdecase"/>
</dbReference>
<reference evidence="12 13" key="1">
    <citation type="submission" date="2020-08" db="EMBL/GenBank/DDBJ databases">
        <title>Genomic Encyclopedia of Type Strains, Phase IV (KMG-IV): sequencing the most valuable type-strain genomes for metagenomic binning, comparative biology and taxonomic classification.</title>
        <authorList>
            <person name="Goeker M."/>
        </authorList>
    </citation>
    <scope>NUCLEOTIDE SEQUENCE [LARGE SCALE GENOMIC DNA]</scope>
    <source>
        <strain evidence="12 13">DSM 29514</strain>
    </source>
</reference>
<dbReference type="InterPro" id="IPR013785">
    <property type="entry name" value="Aldolase_TIM"/>
</dbReference>
<feature type="binding site" evidence="7 9">
    <location>
        <position position="186"/>
    </location>
    <ligand>
        <name>substrate</name>
    </ligand>
</feature>
<evidence type="ECO:0000259" key="11">
    <source>
        <dbReference type="SMART" id="SM00934"/>
    </source>
</evidence>
<gene>
    <name evidence="7" type="primary">pyrF</name>
    <name evidence="12" type="ORF">GGQ72_002016</name>
</gene>
<dbReference type="GO" id="GO:0005829">
    <property type="term" value="C:cytosol"/>
    <property type="evidence" value="ECO:0007669"/>
    <property type="project" value="TreeGrafter"/>
</dbReference>
<dbReference type="HAMAP" id="MF_01200_B">
    <property type="entry name" value="OMPdecase_type1_B"/>
    <property type="match status" value="1"/>
</dbReference>
<dbReference type="InterPro" id="IPR011060">
    <property type="entry name" value="RibuloseP-bd_barrel"/>
</dbReference>
<keyword evidence="5 7" id="KW-0456">Lyase</keyword>
<comment type="pathway">
    <text evidence="2 7 10">Pyrimidine metabolism; UMP biosynthesis via de novo pathway; UMP from orotate: step 2/2.</text>
</comment>
<evidence type="ECO:0000313" key="13">
    <source>
        <dbReference type="Proteomes" id="UP000519897"/>
    </source>
</evidence>
<dbReference type="Gene3D" id="3.20.20.70">
    <property type="entry name" value="Aldolase class I"/>
    <property type="match status" value="1"/>
</dbReference>
<name>A0A7W6PS02_9HYPH</name>
<protein>
    <recommendedName>
        <fullName evidence="7">Orotidine 5'-phosphate decarboxylase</fullName>
        <ecNumber evidence="7">4.1.1.23</ecNumber>
    </recommendedName>
    <alternativeName>
        <fullName evidence="7">OMP decarboxylase</fullName>
        <shortName evidence="7">OMPDCase</shortName>
        <shortName evidence="7">OMPdecase</shortName>
    </alternativeName>
</protein>
<comment type="catalytic activity">
    <reaction evidence="6 7 10">
        <text>orotidine 5'-phosphate + H(+) = UMP + CO2</text>
        <dbReference type="Rhea" id="RHEA:11596"/>
        <dbReference type="ChEBI" id="CHEBI:15378"/>
        <dbReference type="ChEBI" id="CHEBI:16526"/>
        <dbReference type="ChEBI" id="CHEBI:57538"/>
        <dbReference type="ChEBI" id="CHEBI:57865"/>
        <dbReference type="EC" id="4.1.1.23"/>
    </reaction>
</comment>
<feature type="active site" description="For OMPdecase activity" evidence="8">
    <location>
        <position position="63"/>
    </location>
</feature>
<evidence type="ECO:0000256" key="4">
    <source>
        <dbReference type="ARBA" id="ARBA00022975"/>
    </source>
</evidence>
<feature type="binding site" evidence="7">
    <location>
        <begin position="61"/>
        <end position="70"/>
    </location>
    <ligand>
        <name>substrate</name>
    </ligand>
</feature>
<evidence type="ECO:0000256" key="8">
    <source>
        <dbReference type="PIRSR" id="PIRSR614732-1"/>
    </source>
</evidence>
<evidence type="ECO:0000256" key="3">
    <source>
        <dbReference type="ARBA" id="ARBA00022793"/>
    </source>
</evidence>
<dbReference type="SMART" id="SM00934">
    <property type="entry name" value="OMPdecase"/>
    <property type="match status" value="1"/>
</dbReference>
<dbReference type="AlphaFoldDB" id="A0A7W6PS02"/>
<comment type="similarity">
    <text evidence="7">Belongs to the OMP decarboxylase family. Type 1 subfamily.</text>
</comment>
<feature type="binding site" evidence="7 9">
    <location>
        <position position="12"/>
    </location>
    <ligand>
        <name>substrate</name>
    </ligand>
</feature>
<dbReference type="CDD" id="cd04725">
    <property type="entry name" value="OMP_decarboxylase_like"/>
    <property type="match status" value="1"/>
</dbReference>
<dbReference type="UniPathway" id="UPA00070">
    <property type="reaction ID" value="UER00120"/>
</dbReference>
<proteinExistence type="inferred from homology"/>
<feature type="binding site" evidence="7 9">
    <location>
        <position position="206"/>
    </location>
    <ligand>
        <name>substrate</name>
    </ligand>
</feature>
<dbReference type="InterPro" id="IPR018089">
    <property type="entry name" value="OMPdecase_AS"/>
</dbReference>
<evidence type="ECO:0000256" key="9">
    <source>
        <dbReference type="PIRSR" id="PIRSR614732-2"/>
    </source>
</evidence>
<feature type="active site" description="Proton donor" evidence="7">
    <location>
        <position position="63"/>
    </location>
</feature>
<dbReference type="SUPFAM" id="SSF51366">
    <property type="entry name" value="Ribulose-phoshate binding barrel"/>
    <property type="match status" value="1"/>
</dbReference>
<feature type="active site" description="For OMPdecase activity" evidence="8">
    <location>
        <position position="66"/>
    </location>
</feature>